<dbReference type="PANTHER" id="PTHR42802:SF1">
    <property type="entry name" value="L-ORNITHINE N(5)-MONOOXYGENASE"/>
    <property type="match status" value="1"/>
</dbReference>
<evidence type="ECO:0000313" key="8">
    <source>
        <dbReference type="EMBL" id="EXB60624.1"/>
    </source>
</evidence>
<dbReference type="InterPro" id="IPR025700">
    <property type="entry name" value="Lys/Orn_oxygenase"/>
</dbReference>
<dbReference type="AlphaFoldDB" id="A0A9P3CVG1"/>
<comment type="caution">
    <text evidence="8">The sequence shown here is derived from an EMBL/GenBank/DDBJ whole genome shotgun (WGS) entry which is preliminary data.</text>
</comment>
<dbReference type="EMBL" id="JEWR01000049">
    <property type="protein sequence ID" value="EXB60624.1"/>
    <property type="molecule type" value="Genomic_DNA"/>
</dbReference>
<dbReference type="GO" id="GO:0016491">
    <property type="term" value="F:oxidoreductase activity"/>
    <property type="evidence" value="ECO:0007669"/>
    <property type="project" value="UniProtKB-KW"/>
</dbReference>
<comment type="similarity">
    <text evidence="3">Belongs to the lysine N(6)-hydroxylase/L-ornithine N(5)-oxygenase family.</text>
</comment>
<name>A0A9P3CVG1_ACIBA</name>
<gene>
    <name evidence="8" type="ORF">J545_3040</name>
</gene>
<comment type="pathway">
    <text evidence="2">Siderophore biosynthesis.</text>
</comment>
<keyword evidence="6" id="KW-0521">NADP</keyword>
<dbReference type="Gene3D" id="3.50.50.60">
    <property type="entry name" value="FAD/NAD(P)-binding domain"/>
    <property type="match status" value="1"/>
</dbReference>
<evidence type="ECO:0000256" key="6">
    <source>
        <dbReference type="ARBA" id="ARBA00022857"/>
    </source>
</evidence>
<dbReference type="InterPro" id="IPR031043">
    <property type="entry name" value="Histamin_N_OH"/>
</dbReference>
<evidence type="ECO:0000256" key="4">
    <source>
        <dbReference type="ARBA" id="ARBA00022630"/>
    </source>
</evidence>
<keyword evidence="4" id="KW-0285">Flavoprotein</keyword>
<keyword evidence="7" id="KW-0560">Oxidoreductase</keyword>
<comment type="cofactor">
    <cofactor evidence="1">
        <name>FAD</name>
        <dbReference type="ChEBI" id="CHEBI:57692"/>
    </cofactor>
</comment>
<evidence type="ECO:0000256" key="1">
    <source>
        <dbReference type="ARBA" id="ARBA00001974"/>
    </source>
</evidence>
<evidence type="ECO:0000256" key="3">
    <source>
        <dbReference type="ARBA" id="ARBA00007588"/>
    </source>
</evidence>
<dbReference type="InterPro" id="IPR036188">
    <property type="entry name" value="FAD/NAD-bd_sf"/>
</dbReference>
<dbReference type="RefSeq" id="WP_050674754.1">
    <property type="nucleotide sequence ID" value="NZ_JEWR01000049.1"/>
</dbReference>
<evidence type="ECO:0000313" key="9">
    <source>
        <dbReference type="Proteomes" id="UP000020865"/>
    </source>
</evidence>
<evidence type="ECO:0000256" key="7">
    <source>
        <dbReference type="ARBA" id="ARBA00023002"/>
    </source>
</evidence>
<evidence type="ECO:0000256" key="5">
    <source>
        <dbReference type="ARBA" id="ARBA00022827"/>
    </source>
</evidence>
<evidence type="ECO:0000256" key="2">
    <source>
        <dbReference type="ARBA" id="ARBA00004924"/>
    </source>
</evidence>
<protein>
    <submittedName>
        <fullName evidence="8">Pyridine nucleotide-disulfide oxidoreductase family protein</fullName>
    </submittedName>
</protein>
<dbReference type="PANTHER" id="PTHR42802">
    <property type="entry name" value="MONOOXYGENASE"/>
    <property type="match status" value="1"/>
</dbReference>
<dbReference type="Proteomes" id="UP000020865">
    <property type="component" value="Unassembled WGS sequence"/>
</dbReference>
<dbReference type="Pfam" id="PF13434">
    <property type="entry name" value="Lys_Orn_oxgnase"/>
    <property type="match status" value="1"/>
</dbReference>
<dbReference type="SUPFAM" id="SSF51905">
    <property type="entry name" value="FAD/NAD(P)-binding domain"/>
    <property type="match status" value="1"/>
</dbReference>
<proteinExistence type="inferred from homology"/>
<dbReference type="NCBIfam" id="TIGR04439">
    <property type="entry name" value="histamin_N_OH"/>
    <property type="match status" value="1"/>
</dbReference>
<keyword evidence="5" id="KW-0274">FAD</keyword>
<accession>A0A9P3CVG1</accession>
<organism evidence="8 9">
    <name type="scientific">Acinetobacter baumannii 1462234</name>
    <dbReference type="NCBI Taxonomy" id="1310646"/>
    <lineage>
        <taxon>Bacteria</taxon>
        <taxon>Pseudomonadati</taxon>
        <taxon>Pseudomonadota</taxon>
        <taxon>Gammaproteobacteria</taxon>
        <taxon>Moraxellales</taxon>
        <taxon>Moraxellaceae</taxon>
        <taxon>Acinetobacter</taxon>
        <taxon>Acinetobacter calcoaceticus/baumannii complex</taxon>
    </lineage>
</organism>
<sequence>MKKIDITGIGIGPFNLGLAALLSHHPEIKSVFLERKPEFRWHEGLLLQGTTLQVPFFADLVTMANPCHPLGYINYLHQHDRLHQFYYYDSFLIPRREYDHYCRWASKQLPDCRFGENVSHVEYDAKLDKFIIESESASGEKQKYISQNLAIGIGTKPRIPKWLETCKHPLVKHSAEFAKIQEQLKQCKQVTVIGSGQSAAECVLALFNSLTPEQVKAGASIRWITRSAGFHPMEYSKLGQECFTPAYMQYFQSLPRDKRRDIAASQGLIYKGISFSTIGDIYDVLYERSVAGEKSGLSLYTSCEVESVKELESGSLRLTCLHTQLDQRCELETDALVAATGYVHDWPEWFQNMKGSILAVDDKNDCIVQEDFTALRCDQGQGRIFIQNAEIFQQGVGSPDLGIGATRNSVIINQLLGRNAYRIPKQSSFQHYGFTKYLSVHDKNR</sequence>
<reference evidence="8 9" key="1">
    <citation type="submission" date="2014-02" db="EMBL/GenBank/DDBJ databases">
        <title>Comparative genomics and transcriptomics to identify genetic mechanisms underlying the emergence of carbapenem resistant Acinetobacter baumannii (CRAb).</title>
        <authorList>
            <person name="Harris A.D."/>
            <person name="Johnson K.J."/>
            <person name="George J."/>
            <person name="Shefchek K."/>
            <person name="Daugherty S.C."/>
            <person name="Parankush S."/>
            <person name="Sadzewicz L."/>
            <person name="Tallon L."/>
            <person name="Sengamalay N."/>
            <person name="Hazen T.H."/>
            <person name="Rasko D.A."/>
        </authorList>
    </citation>
    <scope>NUCLEOTIDE SEQUENCE [LARGE SCALE GENOMIC DNA]</scope>
    <source>
        <strain evidence="8 9">1462234</strain>
    </source>
</reference>